<evidence type="ECO:0000256" key="9">
    <source>
        <dbReference type="PROSITE-ProRule" id="PRU00042"/>
    </source>
</evidence>
<dbReference type="PANTHER" id="PTHR24399">
    <property type="entry name" value="ZINC FINGER AND BTB DOMAIN-CONTAINING"/>
    <property type="match status" value="1"/>
</dbReference>
<dbReference type="SMART" id="SM00355">
    <property type="entry name" value="ZnF_C2H2"/>
    <property type="match status" value="3"/>
</dbReference>
<dbReference type="GO" id="GO:0001227">
    <property type="term" value="F:DNA-binding transcription repressor activity, RNA polymerase II-specific"/>
    <property type="evidence" value="ECO:0007669"/>
    <property type="project" value="TreeGrafter"/>
</dbReference>
<evidence type="ECO:0000259" key="10">
    <source>
        <dbReference type="PROSITE" id="PS50157"/>
    </source>
</evidence>
<keyword evidence="6" id="KW-0805">Transcription regulation</keyword>
<evidence type="ECO:0000256" key="8">
    <source>
        <dbReference type="ARBA" id="ARBA00023242"/>
    </source>
</evidence>
<gene>
    <name evidence="11" type="ORF">G6F51_003681</name>
</gene>
<feature type="domain" description="C2H2-type" evidence="10">
    <location>
        <begin position="171"/>
        <end position="202"/>
    </location>
</feature>
<keyword evidence="7" id="KW-0804">Transcription</keyword>
<name>A0A9P6YHY4_RHIOR</name>
<keyword evidence="8" id="KW-0539">Nucleus</keyword>
<dbReference type="InterPro" id="IPR013087">
    <property type="entry name" value="Znf_C2H2_type"/>
</dbReference>
<dbReference type="SUPFAM" id="SSF57667">
    <property type="entry name" value="beta-beta-alpha zinc fingers"/>
    <property type="match status" value="2"/>
</dbReference>
<dbReference type="OMA" id="SCYLCTH"/>
<dbReference type="Pfam" id="PF00096">
    <property type="entry name" value="zf-C2H2"/>
    <property type="match status" value="3"/>
</dbReference>
<dbReference type="Gene3D" id="3.30.160.60">
    <property type="entry name" value="Classic Zinc Finger"/>
    <property type="match status" value="3"/>
</dbReference>
<feature type="domain" description="C2H2-type" evidence="10">
    <location>
        <begin position="143"/>
        <end position="170"/>
    </location>
</feature>
<proteinExistence type="predicted"/>
<keyword evidence="5" id="KW-0862">Zinc</keyword>
<dbReference type="FunFam" id="3.30.160.60:FF:000125">
    <property type="entry name" value="Putative zinc finger protein 143"/>
    <property type="match status" value="1"/>
</dbReference>
<dbReference type="PROSITE" id="PS00028">
    <property type="entry name" value="ZINC_FINGER_C2H2_1"/>
    <property type="match status" value="2"/>
</dbReference>
<keyword evidence="4 9" id="KW-0863">Zinc-finger</keyword>
<dbReference type="FunFam" id="3.30.160.60:FF:000110">
    <property type="entry name" value="Zinc finger protein-like"/>
    <property type="match status" value="1"/>
</dbReference>
<evidence type="ECO:0000256" key="3">
    <source>
        <dbReference type="ARBA" id="ARBA00022737"/>
    </source>
</evidence>
<dbReference type="AlphaFoldDB" id="A0A9P6YHY4"/>
<dbReference type="Proteomes" id="UP000717996">
    <property type="component" value="Unassembled WGS sequence"/>
</dbReference>
<evidence type="ECO:0000256" key="7">
    <source>
        <dbReference type="ARBA" id="ARBA00023163"/>
    </source>
</evidence>
<reference evidence="11" key="1">
    <citation type="journal article" date="2020" name="Microb. Genom.">
        <title>Genetic diversity of clinical and environmental Mucorales isolates obtained from an investigation of mucormycosis cases among solid organ transplant recipients.</title>
        <authorList>
            <person name="Nguyen M.H."/>
            <person name="Kaul D."/>
            <person name="Muto C."/>
            <person name="Cheng S.J."/>
            <person name="Richter R.A."/>
            <person name="Bruno V.M."/>
            <person name="Liu G."/>
            <person name="Beyhan S."/>
            <person name="Sundermann A.J."/>
            <person name="Mounaud S."/>
            <person name="Pasculle A.W."/>
            <person name="Nierman W.C."/>
            <person name="Driscoll E."/>
            <person name="Cumbie R."/>
            <person name="Clancy C.J."/>
            <person name="Dupont C.L."/>
        </authorList>
    </citation>
    <scope>NUCLEOTIDE SEQUENCE</scope>
    <source>
        <strain evidence="11">GL16</strain>
    </source>
</reference>
<evidence type="ECO:0000256" key="2">
    <source>
        <dbReference type="ARBA" id="ARBA00022723"/>
    </source>
</evidence>
<dbReference type="FunFam" id="3.30.160.60:FF:000181">
    <property type="entry name" value="C2H2 type zinc finger protein"/>
    <property type="match status" value="1"/>
</dbReference>
<evidence type="ECO:0000313" key="12">
    <source>
        <dbReference type="Proteomes" id="UP000717996"/>
    </source>
</evidence>
<dbReference type="PROSITE" id="PS50157">
    <property type="entry name" value="ZINC_FINGER_C2H2_2"/>
    <property type="match status" value="3"/>
</dbReference>
<dbReference type="GO" id="GO:0071248">
    <property type="term" value="P:cellular response to metal ion"/>
    <property type="evidence" value="ECO:0007669"/>
    <property type="project" value="UniProtKB-ARBA"/>
</dbReference>
<evidence type="ECO:0000313" key="11">
    <source>
        <dbReference type="EMBL" id="KAG1548405.1"/>
    </source>
</evidence>
<feature type="domain" description="C2H2-type" evidence="10">
    <location>
        <begin position="113"/>
        <end position="142"/>
    </location>
</feature>
<dbReference type="OrthoDB" id="8922241at2759"/>
<dbReference type="GO" id="GO:0000978">
    <property type="term" value="F:RNA polymerase II cis-regulatory region sequence-specific DNA binding"/>
    <property type="evidence" value="ECO:0007669"/>
    <property type="project" value="TreeGrafter"/>
</dbReference>
<sequence length="222" mass="26225">MEPSTYPLFPQLDYSQLETQMMYCYEEIYYPQQQQQQQYSMIPVYSQQQHQQEQNLFLQSPNTSSCSSICSSINSPASVQLDSFLYELMATTPPLLDNSSIKNTNRSKNPAMYKCDFEGCTKTFTRTYNLKSHRRTHTDEKPFVCQVCSKAFARQHDRNRHAKLHLGLRPFSCQYCQKSFARQDALNRHLKRDNKSMDSIPPCYYIKIRQEQQNKKKKRSLH</sequence>
<dbReference type="PANTHER" id="PTHR24399:SF70">
    <property type="entry name" value="C2H2-TYPE DOMAIN-CONTAINING PROTEIN"/>
    <property type="match status" value="1"/>
</dbReference>
<protein>
    <recommendedName>
        <fullName evidence="10">C2H2-type domain-containing protein</fullName>
    </recommendedName>
</protein>
<dbReference type="GO" id="GO:0008270">
    <property type="term" value="F:zinc ion binding"/>
    <property type="evidence" value="ECO:0007669"/>
    <property type="project" value="UniProtKB-KW"/>
</dbReference>
<dbReference type="InterPro" id="IPR036236">
    <property type="entry name" value="Znf_C2H2_sf"/>
</dbReference>
<organism evidence="11 12">
    <name type="scientific">Rhizopus oryzae</name>
    <name type="common">Mucormycosis agent</name>
    <name type="synonym">Rhizopus arrhizus var. delemar</name>
    <dbReference type="NCBI Taxonomy" id="64495"/>
    <lineage>
        <taxon>Eukaryota</taxon>
        <taxon>Fungi</taxon>
        <taxon>Fungi incertae sedis</taxon>
        <taxon>Mucoromycota</taxon>
        <taxon>Mucoromycotina</taxon>
        <taxon>Mucoromycetes</taxon>
        <taxon>Mucorales</taxon>
        <taxon>Mucorineae</taxon>
        <taxon>Rhizopodaceae</taxon>
        <taxon>Rhizopus</taxon>
    </lineage>
</organism>
<evidence type="ECO:0000256" key="1">
    <source>
        <dbReference type="ARBA" id="ARBA00004123"/>
    </source>
</evidence>
<keyword evidence="2" id="KW-0479">Metal-binding</keyword>
<comment type="caution">
    <text evidence="11">The sequence shown here is derived from an EMBL/GenBank/DDBJ whole genome shotgun (WGS) entry which is preliminary data.</text>
</comment>
<dbReference type="EMBL" id="JAANIT010000372">
    <property type="protein sequence ID" value="KAG1548405.1"/>
    <property type="molecule type" value="Genomic_DNA"/>
</dbReference>
<accession>A0A9P6YHY4</accession>
<evidence type="ECO:0000256" key="5">
    <source>
        <dbReference type="ARBA" id="ARBA00022833"/>
    </source>
</evidence>
<dbReference type="GO" id="GO:0005654">
    <property type="term" value="C:nucleoplasm"/>
    <property type="evidence" value="ECO:0007669"/>
    <property type="project" value="TreeGrafter"/>
</dbReference>
<evidence type="ECO:0000256" key="6">
    <source>
        <dbReference type="ARBA" id="ARBA00023015"/>
    </source>
</evidence>
<comment type="subcellular location">
    <subcellularLocation>
        <location evidence="1">Nucleus</location>
    </subcellularLocation>
</comment>
<evidence type="ECO:0000256" key="4">
    <source>
        <dbReference type="ARBA" id="ARBA00022771"/>
    </source>
</evidence>
<keyword evidence="3" id="KW-0677">Repeat</keyword>